<accession>A0A7L5BLE3</accession>
<dbReference type="RefSeq" id="WP_164056719.1">
    <property type="nucleotide sequence ID" value="NZ_CP048633.1"/>
</dbReference>
<dbReference type="Gene3D" id="3.40.50.720">
    <property type="entry name" value="NAD(P)-binding Rossmann-like Domain"/>
    <property type="match status" value="1"/>
</dbReference>
<dbReference type="PANTHER" id="PTHR43245">
    <property type="entry name" value="BIFUNCTIONAL POLYMYXIN RESISTANCE PROTEIN ARNA"/>
    <property type="match status" value="1"/>
</dbReference>
<protein>
    <submittedName>
        <fullName evidence="2">NAD-dependent epimerase/dehydratase family protein</fullName>
    </submittedName>
</protein>
<feature type="domain" description="NAD-dependent epimerase/dehydratase" evidence="1">
    <location>
        <begin position="3"/>
        <end position="134"/>
    </location>
</feature>
<dbReference type="EMBL" id="CP048633">
    <property type="protein sequence ID" value="QIB39603.1"/>
    <property type="molecule type" value="Genomic_DNA"/>
</dbReference>
<proteinExistence type="predicted"/>
<dbReference type="PRINTS" id="PR01713">
    <property type="entry name" value="NUCEPIMERASE"/>
</dbReference>
<dbReference type="InterPro" id="IPR050177">
    <property type="entry name" value="Lipid_A_modif_metabolic_enz"/>
</dbReference>
<dbReference type="PANTHER" id="PTHR43245:SF13">
    <property type="entry name" value="UDP-D-APIOSE_UDP-D-XYLOSE SYNTHASE 2"/>
    <property type="match status" value="1"/>
</dbReference>
<dbReference type="AlphaFoldDB" id="A0A7L5BLE3"/>
<dbReference type="InterPro" id="IPR001509">
    <property type="entry name" value="Epimerase_deHydtase"/>
</dbReference>
<keyword evidence="3" id="KW-1185">Reference proteome</keyword>
<feature type="domain" description="NAD-dependent epimerase/dehydratase" evidence="1">
    <location>
        <begin position="179"/>
        <end position="283"/>
    </location>
</feature>
<reference evidence="2 3" key="1">
    <citation type="submission" date="2020-02" db="EMBL/GenBank/DDBJ databases">
        <title>Plant-Promoting Endophytic Bacterium Rhizobium oryzihabitans sp. nov., Isolated from the Root of Rice.</title>
        <authorList>
            <person name="zhao J."/>
            <person name="Zhang G."/>
        </authorList>
    </citation>
    <scope>NUCLEOTIDE SEQUENCE [LARGE SCALE GENOMIC DNA]</scope>
    <source>
        <strain evidence="2 3">M15</strain>
        <plasmid evidence="2 3">p1</plasmid>
    </source>
</reference>
<dbReference type="KEGG" id="roy:G3A56_16695"/>
<sequence length="360" mass="39063">MRVLITGGAGFIGASLAKELAGQGGVTVVAVDNLLPQVHGDGVLRRRFPEDAQMIVGDVRNGDLLDQVISDLQPDFVVHFAAETGTSQSMSECSRHASVNVVGTAELVDALKRSNVRPLSILLASSRAVYGEGAWRSADGVSFYPGIRSRSQFLEMRWDFKSRDGRFAFPLAHFAPEVHPHPTSVYGATKLAQEHILEAWCAANDISLCILRFQNVYGIGQSPSNPYTGIINIFHHIARKAETIPLYEDGLITRDFVWIDDVVDCCIRALNQKIPGINTYDVGSGKSVTIAEVASVVADFHKAPAPVVTGQFREGDVRFATANISKTTADLGYVPKTSLQEGVFMVGEWLFSENPSSADL</sequence>
<name>A0A7L5BLE3_9HYPH</name>
<evidence type="ECO:0000313" key="2">
    <source>
        <dbReference type="EMBL" id="QIB39603.1"/>
    </source>
</evidence>
<keyword evidence="2" id="KW-0614">Plasmid</keyword>
<evidence type="ECO:0000259" key="1">
    <source>
        <dbReference type="Pfam" id="PF01370"/>
    </source>
</evidence>
<evidence type="ECO:0000313" key="3">
    <source>
        <dbReference type="Proteomes" id="UP000464865"/>
    </source>
</evidence>
<organism evidence="2 3">
    <name type="scientific">Rhizobium oryzihabitans</name>
    <dbReference type="NCBI Taxonomy" id="2267833"/>
    <lineage>
        <taxon>Bacteria</taxon>
        <taxon>Pseudomonadati</taxon>
        <taxon>Pseudomonadota</taxon>
        <taxon>Alphaproteobacteria</taxon>
        <taxon>Hyphomicrobiales</taxon>
        <taxon>Rhizobiaceae</taxon>
        <taxon>Rhizobium/Agrobacterium group</taxon>
        <taxon>Rhizobium</taxon>
    </lineage>
</organism>
<dbReference type="Pfam" id="PF01370">
    <property type="entry name" value="Epimerase"/>
    <property type="match status" value="2"/>
</dbReference>
<dbReference type="Proteomes" id="UP000464865">
    <property type="component" value="Plasmid p1"/>
</dbReference>
<dbReference type="InterPro" id="IPR036291">
    <property type="entry name" value="NAD(P)-bd_dom_sf"/>
</dbReference>
<dbReference type="SUPFAM" id="SSF51735">
    <property type="entry name" value="NAD(P)-binding Rossmann-fold domains"/>
    <property type="match status" value="1"/>
</dbReference>
<gene>
    <name evidence="2" type="ORF">G3A56_16695</name>
</gene>
<geneLocation type="plasmid" evidence="2 3">
    <name>p1</name>
</geneLocation>